<name>A0A1Y1IKD5_KLENI</name>
<accession>A0A1Y1IKD5</accession>
<feature type="region of interest" description="Disordered" evidence="1">
    <location>
        <begin position="129"/>
        <end position="159"/>
    </location>
</feature>
<evidence type="ECO:0000313" key="3">
    <source>
        <dbReference type="Proteomes" id="UP000054558"/>
    </source>
</evidence>
<dbReference type="Proteomes" id="UP000054558">
    <property type="component" value="Unassembled WGS sequence"/>
</dbReference>
<evidence type="ECO:0000313" key="2">
    <source>
        <dbReference type="EMBL" id="GAQ89226.1"/>
    </source>
</evidence>
<dbReference type="AlphaFoldDB" id="A0A1Y1IKD5"/>
<dbReference type="EMBL" id="DF237449">
    <property type="protein sequence ID" value="GAQ89226.1"/>
    <property type="molecule type" value="Genomic_DNA"/>
</dbReference>
<reference evidence="2 3" key="1">
    <citation type="journal article" date="2014" name="Nat. Commun.">
        <title>Klebsormidium flaccidum genome reveals primary factors for plant terrestrial adaptation.</title>
        <authorList>
            <person name="Hori K."/>
            <person name="Maruyama F."/>
            <person name="Fujisawa T."/>
            <person name="Togashi T."/>
            <person name="Yamamoto N."/>
            <person name="Seo M."/>
            <person name="Sato S."/>
            <person name="Yamada T."/>
            <person name="Mori H."/>
            <person name="Tajima N."/>
            <person name="Moriyama T."/>
            <person name="Ikeuchi M."/>
            <person name="Watanabe M."/>
            <person name="Wada H."/>
            <person name="Kobayashi K."/>
            <person name="Saito M."/>
            <person name="Masuda T."/>
            <person name="Sasaki-Sekimoto Y."/>
            <person name="Mashiguchi K."/>
            <person name="Awai K."/>
            <person name="Shimojima M."/>
            <person name="Masuda S."/>
            <person name="Iwai M."/>
            <person name="Nobusawa T."/>
            <person name="Narise T."/>
            <person name="Kondo S."/>
            <person name="Saito H."/>
            <person name="Sato R."/>
            <person name="Murakawa M."/>
            <person name="Ihara Y."/>
            <person name="Oshima-Yamada Y."/>
            <person name="Ohtaka K."/>
            <person name="Satoh M."/>
            <person name="Sonobe K."/>
            <person name="Ishii M."/>
            <person name="Ohtani R."/>
            <person name="Kanamori-Sato M."/>
            <person name="Honoki R."/>
            <person name="Miyazaki D."/>
            <person name="Mochizuki H."/>
            <person name="Umetsu J."/>
            <person name="Higashi K."/>
            <person name="Shibata D."/>
            <person name="Kamiya Y."/>
            <person name="Sato N."/>
            <person name="Nakamura Y."/>
            <person name="Tabata S."/>
            <person name="Ida S."/>
            <person name="Kurokawa K."/>
            <person name="Ohta H."/>
        </authorList>
    </citation>
    <scope>NUCLEOTIDE SEQUENCE [LARGE SCALE GENOMIC DNA]</scope>
    <source>
        <strain evidence="2 3">NIES-2285</strain>
    </source>
</reference>
<protein>
    <submittedName>
        <fullName evidence="2">Uncharacterized protein</fullName>
    </submittedName>
</protein>
<proteinExistence type="predicted"/>
<sequence>MDPPKFDPGALEAPPTTQVRKDLGFWKRFFRQKEAVTGLVLTSACLFLSLRIMNDKKRIEAGTAEWEKVNKEVESRREESARLAEENRGLRTALDGLRERVLNEVRMNGRKLPPLEARVGTVFAEAESKSQVAVPEGRETENTGQESRQLTKSKKGFFV</sequence>
<organism evidence="2 3">
    <name type="scientific">Klebsormidium nitens</name>
    <name type="common">Green alga</name>
    <name type="synonym">Ulothrix nitens</name>
    <dbReference type="NCBI Taxonomy" id="105231"/>
    <lineage>
        <taxon>Eukaryota</taxon>
        <taxon>Viridiplantae</taxon>
        <taxon>Streptophyta</taxon>
        <taxon>Klebsormidiophyceae</taxon>
        <taxon>Klebsormidiales</taxon>
        <taxon>Klebsormidiaceae</taxon>
        <taxon>Klebsormidium</taxon>
    </lineage>
</organism>
<gene>
    <name evidence="2" type="ORF">KFL_005000030</name>
</gene>
<evidence type="ECO:0000256" key="1">
    <source>
        <dbReference type="SAM" id="MobiDB-lite"/>
    </source>
</evidence>
<keyword evidence="3" id="KW-1185">Reference proteome</keyword>